<dbReference type="InterPro" id="IPR036291">
    <property type="entry name" value="NAD(P)-bd_dom_sf"/>
</dbReference>
<sequence>MAETCDFLATKRYAVVTGANKGIGLEICRQLASKGVTVVLTARDEQRGLEAFQMLKEFGLSDNLFFHQLDVTDPLSIASIAAFIKTQFGKLDILVNNAAVAGLTMNYQRFAAAVEDFGDWPVGEQIWNEIITGQTYDQAEECLNTNYYGMKRMVEALVPFLQLSDSARIVNVSSYLGVLKIMSHEWAKEVLSDVETLTEERVEQVLNRFLEDFREGTVGTNGWQTYIGLTAYSVSKAAMNAYTRILAKKYPGFCINCVAPGFVKTDITGDTGYMTAAEGAENASRLALLPIGGSSGLFFNLQEVSSILTPEEGAAIPVKLALWPNGGAPSGLFFVQGEPSSFE</sequence>
<comment type="similarity">
    <text evidence="1 4">Belongs to the short-chain dehydrogenases/reductases (SDR) family.</text>
</comment>
<evidence type="ECO:0000256" key="3">
    <source>
        <dbReference type="ARBA" id="ARBA00023002"/>
    </source>
</evidence>
<dbReference type="PRINTS" id="PR00081">
    <property type="entry name" value="GDHRDH"/>
</dbReference>
<proteinExistence type="inferred from homology"/>
<dbReference type="AlphaFoldDB" id="A0A6A2WL31"/>
<organism evidence="5 6">
    <name type="scientific">Hibiscus syriacus</name>
    <name type="common">Rose of Sharon</name>
    <dbReference type="NCBI Taxonomy" id="106335"/>
    <lineage>
        <taxon>Eukaryota</taxon>
        <taxon>Viridiplantae</taxon>
        <taxon>Streptophyta</taxon>
        <taxon>Embryophyta</taxon>
        <taxon>Tracheophyta</taxon>
        <taxon>Spermatophyta</taxon>
        <taxon>Magnoliopsida</taxon>
        <taxon>eudicotyledons</taxon>
        <taxon>Gunneridae</taxon>
        <taxon>Pentapetalae</taxon>
        <taxon>rosids</taxon>
        <taxon>malvids</taxon>
        <taxon>Malvales</taxon>
        <taxon>Malvaceae</taxon>
        <taxon>Malvoideae</taxon>
        <taxon>Hibiscus</taxon>
    </lineage>
</organism>
<keyword evidence="3" id="KW-0560">Oxidoreductase</keyword>
<dbReference type="InterPro" id="IPR002347">
    <property type="entry name" value="SDR_fam"/>
</dbReference>
<dbReference type="GO" id="GO:0016020">
    <property type="term" value="C:membrane"/>
    <property type="evidence" value="ECO:0007669"/>
    <property type="project" value="TreeGrafter"/>
</dbReference>
<evidence type="ECO:0000313" key="5">
    <source>
        <dbReference type="EMBL" id="KAE8660463.1"/>
    </source>
</evidence>
<gene>
    <name evidence="5" type="ORF">F3Y22_tig00116951pilonHSYRG00208</name>
</gene>
<dbReference type="PANTHER" id="PTHR43490:SF119">
    <property type="entry name" value="SHORT-CHAIN DEHYDROGENASE_REDUCTASE"/>
    <property type="match status" value="1"/>
</dbReference>
<accession>A0A6A2WL31</accession>
<reference evidence="5" key="1">
    <citation type="submission" date="2019-09" db="EMBL/GenBank/DDBJ databases">
        <title>Draft genome information of white flower Hibiscus syriacus.</title>
        <authorList>
            <person name="Kim Y.-M."/>
        </authorList>
    </citation>
    <scope>NUCLEOTIDE SEQUENCE [LARGE SCALE GENOMIC DNA]</scope>
    <source>
        <strain evidence="5">YM2019G1</strain>
    </source>
</reference>
<protein>
    <submittedName>
        <fullName evidence="5">(+)-neomenthol dehydrogenase</fullName>
    </submittedName>
</protein>
<dbReference type="GO" id="GO:0016491">
    <property type="term" value="F:oxidoreductase activity"/>
    <property type="evidence" value="ECO:0007669"/>
    <property type="project" value="UniProtKB-KW"/>
</dbReference>
<dbReference type="Gene3D" id="3.40.50.720">
    <property type="entry name" value="NAD(P)-binding Rossmann-like Domain"/>
    <property type="match status" value="1"/>
</dbReference>
<dbReference type="Pfam" id="PF00106">
    <property type="entry name" value="adh_short"/>
    <property type="match status" value="2"/>
</dbReference>
<evidence type="ECO:0000256" key="2">
    <source>
        <dbReference type="ARBA" id="ARBA00022857"/>
    </source>
</evidence>
<name>A0A6A2WL31_HIBSY</name>
<dbReference type="EMBL" id="VEPZ02001731">
    <property type="protein sequence ID" value="KAE8660463.1"/>
    <property type="molecule type" value="Genomic_DNA"/>
</dbReference>
<comment type="caution">
    <text evidence="5">The sequence shown here is derived from an EMBL/GenBank/DDBJ whole genome shotgun (WGS) entry which is preliminary data.</text>
</comment>
<keyword evidence="6" id="KW-1185">Reference proteome</keyword>
<evidence type="ECO:0000313" key="6">
    <source>
        <dbReference type="Proteomes" id="UP000436088"/>
    </source>
</evidence>
<dbReference type="PRINTS" id="PR00080">
    <property type="entry name" value="SDRFAMILY"/>
</dbReference>
<dbReference type="PANTHER" id="PTHR43490">
    <property type="entry name" value="(+)-NEOMENTHOL DEHYDROGENASE"/>
    <property type="match status" value="1"/>
</dbReference>
<evidence type="ECO:0000256" key="4">
    <source>
        <dbReference type="RuleBase" id="RU000363"/>
    </source>
</evidence>
<dbReference type="Proteomes" id="UP000436088">
    <property type="component" value="Unassembled WGS sequence"/>
</dbReference>
<dbReference type="SUPFAM" id="SSF51735">
    <property type="entry name" value="NAD(P)-binding Rossmann-fold domains"/>
    <property type="match status" value="1"/>
</dbReference>
<keyword evidence="2" id="KW-0521">NADP</keyword>
<evidence type="ECO:0000256" key="1">
    <source>
        <dbReference type="ARBA" id="ARBA00006484"/>
    </source>
</evidence>
<dbReference type="FunFam" id="3.40.50.720:FF:000312">
    <property type="entry name" value="(+)-neomenthol dehydrogenase"/>
    <property type="match status" value="1"/>
</dbReference>